<dbReference type="NCBIfam" id="NF006587">
    <property type="entry name" value="PRK09116.1"/>
    <property type="match status" value="1"/>
</dbReference>
<dbReference type="FunFam" id="3.40.47.10:FF:000018">
    <property type="entry name" value="3-oxoacyl-[acyl-carrier-protein] synthase 2"/>
    <property type="match status" value="1"/>
</dbReference>
<evidence type="ECO:0000313" key="6">
    <source>
        <dbReference type="EMBL" id="KOY41879.1"/>
    </source>
</evidence>
<evidence type="ECO:0000259" key="5">
    <source>
        <dbReference type="PROSITE" id="PS52004"/>
    </source>
</evidence>
<dbReference type="PANTHER" id="PTHR11712">
    <property type="entry name" value="POLYKETIDE SYNTHASE-RELATED"/>
    <property type="match status" value="1"/>
</dbReference>
<sequence length="407" mass="43686">MNRRVVVTGMSGVTAFGNDWQSVEPKLRDCQNATQYMPSYEQYDGLNTKLAAPILDFDLPKHYKRKQVRGMGRVSKLATVATENALSQAGLIGNDVLTNGQTGIAYGSSTGSTDAIGAFGVMLNEKTTKAITATTYVQMMPHTTAVNVGLFFGLKGRVIPTSSACTSGSQAIGYAYEAIKHGYQTVMVAGGAEELCPTESAVFDTLFATSLKNEDPKSTPRPYDSDRDGLVIGEGAGTLVLEEYEHAVARDAKIYAEIIGFASNCDAAHVTQPQMETMQICMEMAMQNAGITAEKIDYVSAHGTATDRGDIAESNATANALGKVPISSLKSYFGHTLGACGAIEAWLGLEMMHTGWFNPTLNLENLDEQCGDLDYIAGQGRELDVKYLMSNNFAFGGINTSIIFKKM</sequence>
<dbReference type="RefSeq" id="WP_042764143.1">
    <property type="nucleotide sequence ID" value="NZ_JAMQAC010000002.1"/>
</dbReference>
<keyword evidence="6" id="KW-0012">Acyltransferase</keyword>
<dbReference type="Proteomes" id="UP000037697">
    <property type="component" value="Unassembled WGS sequence"/>
</dbReference>
<dbReference type="CDD" id="cd00834">
    <property type="entry name" value="KAS_I_II"/>
    <property type="match status" value="1"/>
</dbReference>
<dbReference type="EC" id="2.3.1.41" evidence="6"/>
<feature type="domain" description="Ketosynthase family 3 (KS3)" evidence="5">
    <location>
        <begin position="2"/>
        <end position="406"/>
    </location>
</feature>
<evidence type="ECO:0000256" key="2">
    <source>
        <dbReference type="ARBA" id="ARBA00008467"/>
    </source>
</evidence>
<comment type="caution">
    <text evidence="6">The sequence shown here is derived from an EMBL/GenBank/DDBJ whole genome shotgun (WGS) entry which is preliminary data.</text>
</comment>
<dbReference type="InterPro" id="IPR000794">
    <property type="entry name" value="Beta-ketoacyl_synthase"/>
</dbReference>
<dbReference type="SUPFAM" id="SSF53901">
    <property type="entry name" value="Thiolase-like"/>
    <property type="match status" value="2"/>
</dbReference>
<dbReference type="InterPro" id="IPR020841">
    <property type="entry name" value="PKS_Beta-ketoAc_synthase_dom"/>
</dbReference>
<dbReference type="GO" id="GO:0006633">
    <property type="term" value="P:fatty acid biosynthetic process"/>
    <property type="evidence" value="ECO:0007669"/>
    <property type="project" value="InterPro"/>
</dbReference>
<comment type="similarity">
    <text evidence="2 4">Belongs to the thiolase-like superfamily. Beta-ketoacyl-ACP synthases family.</text>
</comment>
<dbReference type="PANTHER" id="PTHR11712:SF325">
    <property type="entry name" value="3-OXOACYL-(ACYL-CARRIER-PROTEIN) SYNTHASE II FABF"/>
    <property type="match status" value="1"/>
</dbReference>
<dbReference type="Pfam" id="PF02801">
    <property type="entry name" value="Ketoacyl-synt_C"/>
    <property type="match status" value="1"/>
</dbReference>
<dbReference type="InterPro" id="IPR014031">
    <property type="entry name" value="Ketoacyl_synth_C"/>
</dbReference>
<dbReference type="AlphaFoldDB" id="A0AAW3J3V0"/>
<reference evidence="6 7" key="1">
    <citation type="submission" date="2015-07" db="EMBL/GenBank/DDBJ databases">
        <title>Foodborne Vibrio parahaemolyticus Isolates.</title>
        <authorList>
            <person name="Ronholm J."/>
            <person name="Petronella N."/>
            <person name="Kenwell R."/>
            <person name="Banerjee S."/>
        </authorList>
    </citation>
    <scope>NUCLEOTIDE SEQUENCE [LARGE SCALE GENOMIC DNA]</scope>
    <source>
        <strain evidence="6 7">HS-06-05</strain>
    </source>
</reference>
<dbReference type="Pfam" id="PF00109">
    <property type="entry name" value="ketoacyl-synt"/>
    <property type="match status" value="1"/>
</dbReference>
<protein>
    <submittedName>
        <fullName evidence="6">3-oxoacyl-ACP synthase</fullName>
        <ecNumber evidence="6">2.3.1.41</ecNumber>
    </submittedName>
</protein>
<evidence type="ECO:0000256" key="3">
    <source>
        <dbReference type="ARBA" id="ARBA00022679"/>
    </source>
</evidence>
<dbReference type="EMBL" id="LIRS01000018">
    <property type="protein sequence ID" value="KOY41879.1"/>
    <property type="molecule type" value="Genomic_DNA"/>
</dbReference>
<gene>
    <name evidence="6" type="ORF">ACX05_02235</name>
</gene>
<organism evidence="6 7">
    <name type="scientific">Vibrio parahaemolyticus</name>
    <dbReference type="NCBI Taxonomy" id="670"/>
    <lineage>
        <taxon>Bacteria</taxon>
        <taxon>Pseudomonadati</taxon>
        <taxon>Pseudomonadota</taxon>
        <taxon>Gammaproteobacteria</taxon>
        <taxon>Vibrionales</taxon>
        <taxon>Vibrionaceae</taxon>
        <taxon>Vibrio</taxon>
    </lineage>
</organism>
<dbReference type="GO" id="GO:0004315">
    <property type="term" value="F:3-oxoacyl-[acyl-carrier-protein] synthase activity"/>
    <property type="evidence" value="ECO:0007669"/>
    <property type="project" value="UniProtKB-EC"/>
</dbReference>
<evidence type="ECO:0000313" key="7">
    <source>
        <dbReference type="Proteomes" id="UP000037697"/>
    </source>
</evidence>
<dbReference type="PROSITE" id="PS52004">
    <property type="entry name" value="KS3_2"/>
    <property type="match status" value="1"/>
</dbReference>
<proteinExistence type="inferred from homology"/>
<keyword evidence="3 4" id="KW-0808">Transferase</keyword>
<dbReference type="InterPro" id="IPR016039">
    <property type="entry name" value="Thiolase-like"/>
</dbReference>
<evidence type="ECO:0000256" key="1">
    <source>
        <dbReference type="ARBA" id="ARBA00005194"/>
    </source>
</evidence>
<dbReference type="InterPro" id="IPR014030">
    <property type="entry name" value="Ketoacyl_synth_N"/>
</dbReference>
<evidence type="ECO:0000256" key="4">
    <source>
        <dbReference type="RuleBase" id="RU003694"/>
    </source>
</evidence>
<comment type="pathway">
    <text evidence="1">Lipid metabolism; fatty acid biosynthesis.</text>
</comment>
<dbReference type="PROSITE" id="PS00606">
    <property type="entry name" value="KS3_1"/>
    <property type="match status" value="1"/>
</dbReference>
<dbReference type="InterPro" id="IPR018201">
    <property type="entry name" value="Ketoacyl_synth_AS"/>
</dbReference>
<dbReference type="SMART" id="SM00825">
    <property type="entry name" value="PKS_KS"/>
    <property type="match status" value="1"/>
</dbReference>
<name>A0AAW3J3V0_VIBPH</name>
<accession>A0AAW3J3V0</accession>
<dbReference type="GO" id="GO:0005829">
    <property type="term" value="C:cytosol"/>
    <property type="evidence" value="ECO:0007669"/>
    <property type="project" value="TreeGrafter"/>
</dbReference>
<dbReference type="Gene3D" id="3.40.47.10">
    <property type="match status" value="2"/>
</dbReference>